<dbReference type="PANTHER" id="PTHR30454:SF0">
    <property type="entry name" value="4-HYDROXY-3-METHYLBUT-2-EN-1-YL DIPHOSPHATE SYNTHASE (FERREDOXIN), CHLOROPLASTIC"/>
    <property type="match status" value="1"/>
</dbReference>
<evidence type="ECO:0000256" key="1">
    <source>
        <dbReference type="ARBA" id="ARBA00022485"/>
    </source>
</evidence>
<dbReference type="EMBL" id="CP023671">
    <property type="protein sequence ID" value="AYE33073.1"/>
    <property type="molecule type" value="Genomic_DNA"/>
</dbReference>
<keyword evidence="6 7" id="KW-0414">Isoprene biosynthesis</keyword>
<keyword evidence="4 7" id="KW-0408">Iron</keyword>
<dbReference type="EMBL" id="CP099799">
    <property type="protein sequence ID" value="USR99641.1"/>
    <property type="molecule type" value="Genomic_DNA"/>
</dbReference>
<evidence type="ECO:0000313" key="13">
    <source>
        <dbReference type="Proteomes" id="UP001055437"/>
    </source>
</evidence>
<feature type="binding site" evidence="7">
    <location>
        <position position="267"/>
    </location>
    <ligand>
        <name>[4Fe-4S] cluster</name>
        <dbReference type="ChEBI" id="CHEBI:49883"/>
    </ligand>
</feature>
<keyword evidence="13" id="KW-1185">Reference proteome</keyword>
<dbReference type="FunFam" id="3.30.413.10:FF:000005">
    <property type="entry name" value="4-hydroxy-3-methylbut-2-en-1-yl diphosphate synthase (flavodoxin)"/>
    <property type="match status" value="1"/>
</dbReference>
<proteinExistence type="inferred from homology"/>
<dbReference type="Gene3D" id="3.20.20.20">
    <property type="entry name" value="Dihydropteroate synthase-like"/>
    <property type="match status" value="1"/>
</dbReference>
<dbReference type="NCBIfam" id="NF001540">
    <property type="entry name" value="PRK00366.1"/>
    <property type="match status" value="1"/>
</dbReference>
<keyword evidence="2 7" id="KW-0479">Metal-binding</keyword>
<feature type="binding site" evidence="7">
    <location>
        <position position="264"/>
    </location>
    <ligand>
        <name>[4Fe-4S] cluster</name>
        <dbReference type="ChEBI" id="CHEBI:49883"/>
    </ligand>
</feature>
<keyword evidence="1 7" id="KW-0004">4Fe-4S</keyword>
<dbReference type="InterPro" id="IPR016425">
    <property type="entry name" value="IspG_bac"/>
</dbReference>
<evidence type="ECO:0000256" key="7">
    <source>
        <dbReference type="HAMAP-Rule" id="MF_00159"/>
    </source>
</evidence>
<keyword evidence="5 7" id="KW-0411">Iron-sulfur</keyword>
<comment type="pathway">
    <text evidence="7">Isoprenoid biosynthesis; isopentenyl diphosphate biosynthesis via DXP pathway; isopentenyl diphosphate from 1-deoxy-D-xylulose 5-phosphate: step 5/6.</text>
</comment>
<evidence type="ECO:0000256" key="5">
    <source>
        <dbReference type="ARBA" id="ARBA00023014"/>
    </source>
</evidence>
<comment type="similarity">
    <text evidence="7">Belongs to the IspG family.</text>
</comment>
<feature type="binding site" evidence="7">
    <location>
        <position position="306"/>
    </location>
    <ligand>
        <name>[4Fe-4S] cluster</name>
        <dbReference type="ChEBI" id="CHEBI:49883"/>
    </ligand>
</feature>
<accession>A0A9N7JIA1</accession>
<sequence>MERRKTRKVKVGNVYVGGDANVSIQSMTNTDTRDTEKTLEQINILYKAGCEIIRCAVPDSKAAEALKEICEKSPIPVVADIHFDYRLALESIKNGVSALRINPGNIGSEERVKMVAEAAKAKGIPIRIGVNSGSLEKDILERDGKPTAKGLVESAMRHVKILEELNFFDMVISIKSSDVTMMIEAYRLMSETVDYPLHLGVTESGTPFRGTIKSSIGLGTLLAEGIGDTIRVSLTSDPIEEIKVAKEILKALNLKENGLQFISCPTCGRTQINLIKIAQEVEKKLENINKNIKVAVMGCVVNGPGEAREADIGIAGGKGEGIIFKKGKIIKKVKEENLIEELMKEIENL</sequence>
<dbReference type="PANTHER" id="PTHR30454">
    <property type="entry name" value="4-HYDROXY-3-METHYLBUT-2-EN-1-YL DIPHOSPHATE SYNTHASE"/>
    <property type="match status" value="1"/>
</dbReference>
<dbReference type="SUPFAM" id="SSF56014">
    <property type="entry name" value="Nitrite and sulphite reductase 4Fe-4S domain-like"/>
    <property type="match status" value="1"/>
</dbReference>
<feature type="domain" description="IspG C-terminal" evidence="9">
    <location>
        <begin position="260"/>
        <end position="348"/>
    </location>
</feature>
<organism evidence="10 12">
    <name type="scientific">Clostridium septicum</name>
    <dbReference type="NCBI Taxonomy" id="1504"/>
    <lineage>
        <taxon>Bacteria</taxon>
        <taxon>Bacillati</taxon>
        <taxon>Bacillota</taxon>
        <taxon>Clostridia</taxon>
        <taxon>Eubacteriales</taxon>
        <taxon>Clostridiaceae</taxon>
        <taxon>Clostridium</taxon>
    </lineage>
</organism>
<comment type="catalytic activity">
    <reaction evidence="7">
        <text>(2E)-4-hydroxy-3-methylbut-2-enyl diphosphate + oxidized [flavodoxin] + H2O + 2 H(+) = 2-C-methyl-D-erythritol 2,4-cyclic diphosphate + reduced [flavodoxin]</text>
        <dbReference type="Rhea" id="RHEA:43604"/>
        <dbReference type="Rhea" id="RHEA-COMP:10622"/>
        <dbReference type="Rhea" id="RHEA-COMP:10623"/>
        <dbReference type="ChEBI" id="CHEBI:15377"/>
        <dbReference type="ChEBI" id="CHEBI:15378"/>
        <dbReference type="ChEBI" id="CHEBI:57618"/>
        <dbReference type="ChEBI" id="CHEBI:58210"/>
        <dbReference type="ChEBI" id="CHEBI:58483"/>
        <dbReference type="ChEBI" id="CHEBI:128753"/>
        <dbReference type="EC" id="1.17.7.3"/>
    </reaction>
</comment>
<dbReference type="GO" id="GO:0005506">
    <property type="term" value="F:iron ion binding"/>
    <property type="evidence" value="ECO:0007669"/>
    <property type="project" value="InterPro"/>
</dbReference>
<protein>
    <recommendedName>
        <fullName evidence="7">4-hydroxy-3-methylbut-2-en-1-yl diphosphate synthase (flavodoxin)</fullName>
        <ecNumber evidence="7">1.17.7.3</ecNumber>
    </recommendedName>
    <alternativeName>
        <fullName evidence="7">1-hydroxy-2-methyl-2-(E)-butenyl 4-diphosphate synthase</fullName>
    </alternativeName>
</protein>
<evidence type="ECO:0000313" key="12">
    <source>
        <dbReference type="Proteomes" id="UP000280586"/>
    </source>
</evidence>
<evidence type="ECO:0000259" key="9">
    <source>
        <dbReference type="Pfam" id="PF26540"/>
    </source>
</evidence>
<reference evidence="10 12" key="1">
    <citation type="submission" date="2017-09" db="EMBL/GenBank/DDBJ databases">
        <authorList>
            <person name="Thomas P."/>
            <person name="Seyboldt C."/>
        </authorList>
    </citation>
    <scope>NUCLEOTIDE SEQUENCE [LARGE SCALE GENOMIC DNA]</scope>
    <source>
        <strain evidence="10 12">DSM 7534</strain>
    </source>
</reference>
<name>A0A9N7JIA1_CLOSE</name>
<dbReference type="GO" id="GO:0016114">
    <property type="term" value="P:terpenoid biosynthetic process"/>
    <property type="evidence" value="ECO:0007669"/>
    <property type="project" value="InterPro"/>
</dbReference>
<dbReference type="GeneID" id="303559193"/>
<reference evidence="11" key="2">
    <citation type="submission" date="2022-06" db="EMBL/GenBank/DDBJ databases">
        <authorList>
            <person name="Holder M.E."/>
            <person name="Ajami N.J."/>
            <person name="Petrosino J.F."/>
        </authorList>
    </citation>
    <scope>NUCLEOTIDE SEQUENCE</scope>
    <source>
        <strain evidence="11">RMA 8861</strain>
    </source>
</reference>
<comment type="function">
    <text evidence="7">Converts 2C-methyl-D-erythritol 2,4-cyclodiphosphate (ME-2,4cPP) into 1-hydroxy-2-methyl-2-(E)-butenyl 4-diphosphate.</text>
</comment>
<dbReference type="Pfam" id="PF26540">
    <property type="entry name" value="GcpE_C"/>
    <property type="match status" value="1"/>
</dbReference>
<dbReference type="InterPro" id="IPR045854">
    <property type="entry name" value="NO2/SO3_Rdtase_4Fe4S_sf"/>
</dbReference>
<dbReference type="HAMAP" id="MF_00159">
    <property type="entry name" value="IspG"/>
    <property type="match status" value="1"/>
</dbReference>
<evidence type="ECO:0000256" key="6">
    <source>
        <dbReference type="ARBA" id="ARBA00023229"/>
    </source>
</evidence>
<dbReference type="Proteomes" id="UP001055437">
    <property type="component" value="Chromosome"/>
</dbReference>
<evidence type="ECO:0000256" key="4">
    <source>
        <dbReference type="ARBA" id="ARBA00023004"/>
    </source>
</evidence>
<dbReference type="SUPFAM" id="SSF51717">
    <property type="entry name" value="Dihydropteroate synthetase-like"/>
    <property type="match status" value="1"/>
</dbReference>
<dbReference type="InterPro" id="IPR058579">
    <property type="entry name" value="IspG_C"/>
</dbReference>
<dbReference type="AlphaFoldDB" id="A0A9N7JIA1"/>
<evidence type="ECO:0000313" key="10">
    <source>
        <dbReference type="EMBL" id="AYE33073.1"/>
    </source>
</evidence>
<dbReference type="Proteomes" id="UP000280586">
    <property type="component" value="Chromosome"/>
</dbReference>
<dbReference type="KEGG" id="csep:CP523_00700"/>
<dbReference type="GO" id="GO:0051539">
    <property type="term" value="F:4 iron, 4 sulfur cluster binding"/>
    <property type="evidence" value="ECO:0007669"/>
    <property type="project" value="UniProtKB-UniRule"/>
</dbReference>
<dbReference type="FunFam" id="3.20.20.20:FF:000001">
    <property type="entry name" value="4-hydroxy-3-methylbut-2-en-1-yl diphosphate synthase (flavodoxin)"/>
    <property type="match status" value="1"/>
</dbReference>
<feature type="domain" description="IspG TIM-barrel" evidence="8">
    <location>
        <begin position="6"/>
        <end position="246"/>
    </location>
</feature>
<dbReference type="OrthoDB" id="9803214at2"/>
<dbReference type="GO" id="GO:0141197">
    <property type="term" value="F:4-hydroxy-3-methylbut-2-enyl-diphosphate synthase activity (flavodoxin)"/>
    <property type="evidence" value="ECO:0007669"/>
    <property type="project" value="UniProtKB-EC"/>
</dbReference>
<evidence type="ECO:0000256" key="3">
    <source>
        <dbReference type="ARBA" id="ARBA00023002"/>
    </source>
</evidence>
<dbReference type="InterPro" id="IPR058578">
    <property type="entry name" value="IspG_TIM"/>
</dbReference>
<evidence type="ECO:0000256" key="2">
    <source>
        <dbReference type="ARBA" id="ARBA00022723"/>
    </source>
</evidence>
<dbReference type="InterPro" id="IPR011005">
    <property type="entry name" value="Dihydropteroate_synth-like_sf"/>
</dbReference>
<dbReference type="Gene3D" id="3.30.413.10">
    <property type="entry name" value="Sulfite Reductase Hemoprotein, domain 1"/>
    <property type="match status" value="1"/>
</dbReference>
<comment type="cofactor">
    <cofactor evidence="7">
        <name>[4Fe-4S] cluster</name>
        <dbReference type="ChEBI" id="CHEBI:49883"/>
    </cofactor>
    <text evidence="7">Binds 1 [4Fe-4S] cluster.</text>
</comment>
<dbReference type="NCBIfam" id="TIGR00612">
    <property type="entry name" value="ispG_gcpE"/>
    <property type="match status" value="1"/>
</dbReference>
<dbReference type="GO" id="GO:0019288">
    <property type="term" value="P:isopentenyl diphosphate biosynthetic process, methylerythritol 4-phosphate pathway"/>
    <property type="evidence" value="ECO:0007669"/>
    <property type="project" value="UniProtKB-UniRule"/>
</dbReference>
<dbReference type="EC" id="1.17.7.3" evidence="7"/>
<dbReference type="RefSeq" id="WP_066676388.1">
    <property type="nucleotide sequence ID" value="NZ_CABMIZ010000015.1"/>
</dbReference>
<dbReference type="GO" id="GO:0046429">
    <property type="term" value="F:4-hydroxy-3-methylbut-2-en-1-yl diphosphate synthase activity (ferredoxin)"/>
    <property type="evidence" value="ECO:0007669"/>
    <property type="project" value="UniProtKB-UniRule"/>
</dbReference>
<dbReference type="Pfam" id="PF04551">
    <property type="entry name" value="GcpE"/>
    <property type="match status" value="1"/>
</dbReference>
<evidence type="ECO:0000259" key="8">
    <source>
        <dbReference type="Pfam" id="PF04551"/>
    </source>
</evidence>
<feature type="binding site" evidence="7">
    <location>
        <position position="299"/>
    </location>
    <ligand>
        <name>[4Fe-4S] cluster</name>
        <dbReference type="ChEBI" id="CHEBI:49883"/>
    </ligand>
</feature>
<gene>
    <name evidence="7 11" type="primary">ispG</name>
    <name evidence="11" type="synonym">gcpE</name>
    <name evidence="10" type="ORF">CP523_00700</name>
    <name evidence="11" type="ORF">NH397_09000</name>
</gene>
<evidence type="ECO:0000313" key="11">
    <source>
        <dbReference type="EMBL" id="USR99641.1"/>
    </source>
</evidence>
<dbReference type="InterPro" id="IPR004588">
    <property type="entry name" value="IspG_bac-typ"/>
</dbReference>
<keyword evidence="3 7" id="KW-0560">Oxidoreductase</keyword>
<dbReference type="PIRSF" id="PIRSF004640">
    <property type="entry name" value="IspG"/>
    <property type="match status" value="1"/>
</dbReference>